<evidence type="ECO:0000313" key="3">
    <source>
        <dbReference type="EMBL" id="OAT33561.1"/>
    </source>
</evidence>
<dbReference type="RefSeq" id="WP_064557704.1">
    <property type="nucleotide sequence ID" value="NZ_LXER01000007.1"/>
</dbReference>
<dbReference type="Proteomes" id="UP000078410">
    <property type="component" value="Unassembled WGS sequence"/>
</dbReference>
<sequence length="440" mass="49462">MNNPLPLALWLSSRRHPQHIVAFEGPHCFTQADLINDVQRIYSWLKTQPGERWALCFDNSYDFIAALLATLHAGKTPVLPGHSREAQLREQQMHFCGVLSDTPLNLSCRVMNPQVLACKAIEPFEAVTADAGVVFFTSGSTGEPAQIFKTVRALDEEIAWLATLWGDNSGDCRVVGSVSHQHLYGFTFRVMLPMSLGLPGDAAMIHFPEQLAAHSLHPLLFISSPAFLKRLDGNLAAPVFKRVISAAGKLDDDTALQARLWLKTAVSEIYGTTETGVLAWREHSQPAPEWQPFPAVCFTEQEDGWWVESPLIHEGCRPLDDILEFTAQGRFRLSGRRDRIVKIEEKRVSLSEIERRLLALPGINDVAVVPVVRGNRIALGAVVVAPQSDNTHKQHWREALRAWLEPIAIPRYWRIVERIPLNSQSKRSWAQLQELFDETR</sequence>
<dbReference type="SUPFAM" id="SSF56801">
    <property type="entry name" value="Acetyl-CoA synthetase-like"/>
    <property type="match status" value="1"/>
</dbReference>
<evidence type="ECO:0000259" key="2">
    <source>
        <dbReference type="Pfam" id="PF13193"/>
    </source>
</evidence>
<reference evidence="3 4" key="1">
    <citation type="submission" date="2016-04" db="EMBL/GenBank/DDBJ databases">
        <title>ATOL: Assembling a taxonomically balanced genome-scale reconstruction of the evolutionary history of the Enterobacteriaceae.</title>
        <authorList>
            <person name="Plunkett G.III."/>
            <person name="Neeno-Eckwall E.C."/>
            <person name="Glasner J.D."/>
            <person name="Perna N.T."/>
        </authorList>
    </citation>
    <scope>NUCLEOTIDE SEQUENCE [LARGE SCALE GENOMIC DNA]</scope>
    <source>
        <strain evidence="3 4">ATCC 51605</strain>
    </source>
</reference>
<dbReference type="PANTHER" id="PTHR45398:SF1">
    <property type="entry name" value="ENZYME, PUTATIVE (JCVI)-RELATED"/>
    <property type="match status" value="1"/>
</dbReference>
<gene>
    <name evidence="3" type="ORF">M975_0922</name>
</gene>
<dbReference type="Gene3D" id="3.30.300.30">
    <property type="match status" value="1"/>
</dbReference>
<evidence type="ECO:0000259" key="1">
    <source>
        <dbReference type="Pfam" id="PF00501"/>
    </source>
</evidence>
<dbReference type="GO" id="GO:0016877">
    <property type="term" value="F:ligase activity, forming carbon-sulfur bonds"/>
    <property type="evidence" value="ECO:0007669"/>
    <property type="project" value="UniProtKB-ARBA"/>
</dbReference>
<dbReference type="PANTHER" id="PTHR45398">
    <property type="match status" value="1"/>
</dbReference>
<keyword evidence="4" id="KW-1185">Reference proteome</keyword>
<dbReference type="InterPro" id="IPR042099">
    <property type="entry name" value="ANL_N_sf"/>
</dbReference>
<dbReference type="InterPro" id="IPR000873">
    <property type="entry name" value="AMP-dep_synth/lig_dom"/>
</dbReference>
<proteinExistence type="predicted"/>
<dbReference type="AlphaFoldDB" id="A0A1B7IUM9"/>
<dbReference type="OrthoDB" id="9787658at2"/>
<accession>A0A1B7IUM9</accession>
<evidence type="ECO:0000313" key="4">
    <source>
        <dbReference type="Proteomes" id="UP000078410"/>
    </source>
</evidence>
<dbReference type="InterPro" id="IPR025110">
    <property type="entry name" value="AMP-bd_C"/>
</dbReference>
<dbReference type="EMBL" id="LXER01000007">
    <property type="protein sequence ID" value="OAT33561.1"/>
    <property type="molecule type" value="Genomic_DNA"/>
</dbReference>
<dbReference type="PATRIC" id="fig|1354251.4.peg.941"/>
<dbReference type="InterPro" id="IPR045851">
    <property type="entry name" value="AMP-bd_C_sf"/>
</dbReference>
<dbReference type="Pfam" id="PF00501">
    <property type="entry name" value="AMP-binding"/>
    <property type="match status" value="1"/>
</dbReference>
<dbReference type="Gene3D" id="3.40.50.12780">
    <property type="entry name" value="N-terminal domain of ligase-like"/>
    <property type="match status" value="1"/>
</dbReference>
<protein>
    <submittedName>
        <fullName evidence="3">Acyl-CoA synthetase/AMP-(Fatty) acid ligase</fullName>
    </submittedName>
</protein>
<feature type="domain" description="AMP-dependent synthetase/ligase" evidence="1">
    <location>
        <begin position="129"/>
        <end position="287"/>
    </location>
</feature>
<comment type="caution">
    <text evidence="3">The sequence shown here is derived from an EMBL/GenBank/DDBJ whole genome shotgun (WGS) entry which is preliminary data.</text>
</comment>
<dbReference type="Pfam" id="PF13193">
    <property type="entry name" value="AMP-binding_C"/>
    <property type="match status" value="1"/>
</dbReference>
<keyword evidence="3" id="KW-0436">Ligase</keyword>
<organism evidence="3 4">
    <name type="scientific">Buttiauxella brennerae ATCC 51605</name>
    <dbReference type="NCBI Taxonomy" id="1354251"/>
    <lineage>
        <taxon>Bacteria</taxon>
        <taxon>Pseudomonadati</taxon>
        <taxon>Pseudomonadota</taxon>
        <taxon>Gammaproteobacteria</taxon>
        <taxon>Enterobacterales</taxon>
        <taxon>Enterobacteriaceae</taxon>
        <taxon>Buttiauxella</taxon>
    </lineage>
</organism>
<name>A0A1B7IUM9_9ENTR</name>
<feature type="domain" description="AMP-binding enzyme C-terminal" evidence="2">
    <location>
        <begin position="352"/>
        <end position="426"/>
    </location>
</feature>